<feature type="region of interest" description="Disordered" evidence="1">
    <location>
        <begin position="1"/>
        <end position="21"/>
    </location>
</feature>
<evidence type="ECO:0000313" key="2">
    <source>
        <dbReference type="EMBL" id="TNN61860.1"/>
    </source>
</evidence>
<evidence type="ECO:0000256" key="1">
    <source>
        <dbReference type="SAM" id="MobiDB-lite"/>
    </source>
</evidence>
<protein>
    <submittedName>
        <fullName evidence="2">Uncharacterized protein</fullName>
    </submittedName>
</protein>
<gene>
    <name evidence="2" type="ORF">EYF80_027876</name>
</gene>
<sequence length="103" mass="12105">MRSKNKRMGPRRKLERREEKGERTIGMEDEWSFLNARLTFRLLPLRLDVHHHYRCCRFPSRRPGFSPGWVSLRVALGPGLEDPRRQARSGVANSLQMFACIRA</sequence>
<comment type="caution">
    <text evidence="2">The sequence shown here is derived from an EMBL/GenBank/DDBJ whole genome shotgun (WGS) entry which is preliminary data.</text>
</comment>
<feature type="compositionally biased region" description="Basic residues" evidence="1">
    <location>
        <begin position="1"/>
        <end position="14"/>
    </location>
</feature>
<proteinExistence type="predicted"/>
<accession>A0A4Z2H8L2</accession>
<dbReference type="AlphaFoldDB" id="A0A4Z2H8L2"/>
<dbReference type="Proteomes" id="UP000314294">
    <property type="component" value="Unassembled WGS sequence"/>
</dbReference>
<evidence type="ECO:0000313" key="3">
    <source>
        <dbReference type="Proteomes" id="UP000314294"/>
    </source>
</evidence>
<reference evidence="2 3" key="1">
    <citation type="submission" date="2019-03" db="EMBL/GenBank/DDBJ databases">
        <title>First draft genome of Liparis tanakae, snailfish: a comprehensive survey of snailfish specific genes.</title>
        <authorList>
            <person name="Kim W."/>
            <person name="Song I."/>
            <person name="Jeong J.-H."/>
            <person name="Kim D."/>
            <person name="Kim S."/>
            <person name="Ryu S."/>
            <person name="Song J.Y."/>
            <person name="Lee S.K."/>
        </authorList>
    </citation>
    <scope>NUCLEOTIDE SEQUENCE [LARGE SCALE GENOMIC DNA]</scope>
    <source>
        <tissue evidence="2">Muscle</tissue>
    </source>
</reference>
<keyword evidence="3" id="KW-1185">Reference proteome</keyword>
<dbReference type="EMBL" id="SRLO01000306">
    <property type="protein sequence ID" value="TNN61860.1"/>
    <property type="molecule type" value="Genomic_DNA"/>
</dbReference>
<name>A0A4Z2H8L2_9TELE</name>
<organism evidence="2 3">
    <name type="scientific">Liparis tanakae</name>
    <name type="common">Tanaka's snailfish</name>
    <dbReference type="NCBI Taxonomy" id="230148"/>
    <lineage>
        <taxon>Eukaryota</taxon>
        <taxon>Metazoa</taxon>
        <taxon>Chordata</taxon>
        <taxon>Craniata</taxon>
        <taxon>Vertebrata</taxon>
        <taxon>Euteleostomi</taxon>
        <taxon>Actinopterygii</taxon>
        <taxon>Neopterygii</taxon>
        <taxon>Teleostei</taxon>
        <taxon>Neoteleostei</taxon>
        <taxon>Acanthomorphata</taxon>
        <taxon>Eupercaria</taxon>
        <taxon>Perciformes</taxon>
        <taxon>Cottioidei</taxon>
        <taxon>Cottales</taxon>
        <taxon>Liparidae</taxon>
        <taxon>Liparis</taxon>
    </lineage>
</organism>